<dbReference type="InterPro" id="IPR023298">
    <property type="entry name" value="ATPase_P-typ_TM_dom_sf"/>
</dbReference>
<dbReference type="Proteomes" id="UP000265643">
    <property type="component" value="Unassembled WGS sequence"/>
</dbReference>
<evidence type="ECO:0000313" key="12">
    <source>
        <dbReference type="Proteomes" id="UP000265643"/>
    </source>
</evidence>
<evidence type="ECO:0000256" key="8">
    <source>
        <dbReference type="ARBA" id="ARBA00049338"/>
    </source>
</evidence>
<keyword evidence="9" id="KW-0067">ATP-binding</keyword>
<feature type="transmembrane region" description="Helical" evidence="9">
    <location>
        <begin position="572"/>
        <end position="591"/>
    </location>
</feature>
<keyword evidence="9" id="KW-0547">Nucleotide-binding</keyword>
<dbReference type="NCBIfam" id="TIGR01525">
    <property type="entry name" value="ATPase-IB_hvy"/>
    <property type="match status" value="1"/>
</dbReference>
<dbReference type="Gene3D" id="3.40.50.1000">
    <property type="entry name" value="HAD superfamily/HAD-like"/>
    <property type="match status" value="1"/>
</dbReference>
<accession>A0A391P2B3</accession>
<evidence type="ECO:0000313" key="11">
    <source>
        <dbReference type="EMBL" id="GCA67851.1"/>
    </source>
</evidence>
<dbReference type="InterPro" id="IPR023214">
    <property type="entry name" value="HAD_sf"/>
</dbReference>
<feature type="transmembrane region" description="Helical" evidence="9">
    <location>
        <begin position="597"/>
        <end position="615"/>
    </location>
</feature>
<dbReference type="InterPro" id="IPR001757">
    <property type="entry name" value="P_typ_ATPase"/>
</dbReference>
<feature type="transmembrane region" description="Helical" evidence="9">
    <location>
        <begin position="9"/>
        <end position="29"/>
    </location>
</feature>
<dbReference type="GO" id="GO:0016887">
    <property type="term" value="F:ATP hydrolysis activity"/>
    <property type="evidence" value="ECO:0007669"/>
    <property type="project" value="InterPro"/>
</dbReference>
<dbReference type="InterPro" id="IPR018303">
    <property type="entry name" value="ATPase_P-typ_P_site"/>
</dbReference>
<keyword evidence="6 9" id="KW-0472">Membrane</keyword>
<dbReference type="PANTHER" id="PTHR48085">
    <property type="entry name" value="CADMIUM/ZINC-TRANSPORTING ATPASE HMA2-RELATED"/>
    <property type="match status" value="1"/>
</dbReference>
<dbReference type="GO" id="GO:0046872">
    <property type="term" value="F:metal ion binding"/>
    <property type="evidence" value="ECO:0007669"/>
    <property type="project" value="UniProtKB-KW"/>
</dbReference>
<evidence type="ECO:0000259" key="10">
    <source>
        <dbReference type="Pfam" id="PF00122"/>
    </source>
</evidence>
<dbReference type="RefSeq" id="WP_119298478.1">
    <property type="nucleotide sequence ID" value="NZ_BHGK01000001.1"/>
</dbReference>
<comment type="caution">
    <text evidence="11">The sequence shown here is derived from an EMBL/GenBank/DDBJ whole genome shotgun (WGS) entry which is preliminary data.</text>
</comment>
<proteinExistence type="inferred from homology"/>
<keyword evidence="3" id="KW-0104">Cadmium</keyword>
<feature type="transmembrane region" description="Helical" evidence="9">
    <location>
        <begin position="270"/>
        <end position="293"/>
    </location>
</feature>
<evidence type="ECO:0000256" key="6">
    <source>
        <dbReference type="ARBA" id="ARBA00023136"/>
    </source>
</evidence>
<evidence type="ECO:0000256" key="3">
    <source>
        <dbReference type="ARBA" id="ARBA00022539"/>
    </source>
</evidence>
<keyword evidence="9" id="KW-1003">Cell membrane</keyword>
<dbReference type="GO" id="GO:0005524">
    <property type="term" value="F:ATP binding"/>
    <property type="evidence" value="ECO:0007669"/>
    <property type="project" value="UniProtKB-UniRule"/>
</dbReference>
<reference evidence="12" key="1">
    <citation type="submission" date="2018-09" db="EMBL/GenBank/DDBJ databases">
        <title>Draft Genome Sequence of Mediterraneibacter sp. KCTC 15684.</title>
        <authorList>
            <person name="Kim J.S."/>
            <person name="Han K.I."/>
            <person name="Suh M.K."/>
            <person name="Lee K.C."/>
            <person name="Eom M.K."/>
            <person name="Lee J.H."/>
            <person name="Park S.H."/>
            <person name="Kang S.W."/>
            <person name="Park J.E."/>
            <person name="Oh B.S."/>
            <person name="Yu S.Y."/>
            <person name="Choi S.H."/>
            <person name="Lee D.H."/>
            <person name="Yoon H."/>
            <person name="Kim B."/>
            <person name="Yang S.J."/>
            <person name="Lee J.S."/>
        </authorList>
    </citation>
    <scope>NUCLEOTIDE SEQUENCE [LARGE SCALE GENOMIC DNA]</scope>
    <source>
        <strain evidence="12">KCTC 15684</strain>
    </source>
</reference>
<evidence type="ECO:0000256" key="5">
    <source>
        <dbReference type="ARBA" id="ARBA00022989"/>
    </source>
</evidence>
<dbReference type="EMBL" id="BHGK01000001">
    <property type="protein sequence ID" value="GCA67851.1"/>
    <property type="molecule type" value="Genomic_DNA"/>
</dbReference>
<dbReference type="GO" id="GO:0005886">
    <property type="term" value="C:plasma membrane"/>
    <property type="evidence" value="ECO:0007669"/>
    <property type="project" value="UniProtKB-SubCell"/>
</dbReference>
<sequence length="620" mass="68840">MDRKIKRDGIVTGIGAVLFVAVFFLNRALGFADQVLLICYLAAYIPTAFSAYRTVIKHIKEWKIFDEHFLIVLATIGAFLVGEYAEAEAVMLFFQLGKFLEAVSLEKSKRSIEKYMDIKPTYANRIVRGKEFQIDPKHLKIGHVIVIKPGERIPVDAVVTSGNSTIDTKALTGEAVPRAVKTGDKLYSGSINLTGALEARVAKEYQDSTVAKILDLVEKASERKGEHETFAERFTKWYTPIVTLLAFAVMLIPAFTFAKDDLYPWIYRGLIVLVAALPCGLMVSVPLAFFGGISSAARQGILIKAVGLLEDLTKVDTFVFDKTGTLTEGQFSVAEICPRRMGPEELLEKIAYAESYSNHPIAYSLREAYEKPIEKKRLKWVREFAGYGVKATLDGQEVLVGNQKFLNQNQIFCPKTGKSGTGVHLAVDGEYEGYILIRDELREDTSDTIRELRKRQMSLVMLTGDNEQVAKEIGRKLKIDYIYANLLPEDKVEQVEEFLESEMGEEKLACVGDGLNDAPVLARADIGIAMGGLGSDAAIEAADIVLMEDEPYQIITALNIARETVRAVKQNMFFAIGIKVILLILAAIGYVSMKNAIIADMAVMILTLLNSFWTIRYSES</sequence>
<comment type="catalytic activity">
    <reaction evidence="8">
        <text>Cd(2+)(in) + ATP + H2O = Cd(2+)(out) + ADP + phosphate + H(+)</text>
        <dbReference type="Rhea" id="RHEA:12132"/>
        <dbReference type="ChEBI" id="CHEBI:15377"/>
        <dbReference type="ChEBI" id="CHEBI:15378"/>
        <dbReference type="ChEBI" id="CHEBI:30616"/>
        <dbReference type="ChEBI" id="CHEBI:43474"/>
        <dbReference type="ChEBI" id="CHEBI:48775"/>
        <dbReference type="ChEBI" id="CHEBI:456216"/>
        <dbReference type="EC" id="7.2.2.21"/>
    </reaction>
</comment>
<feature type="transmembrane region" description="Helical" evidence="9">
    <location>
        <begin position="237"/>
        <end position="258"/>
    </location>
</feature>
<feature type="transmembrane region" description="Helical" evidence="9">
    <location>
        <begin position="35"/>
        <end position="52"/>
    </location>
</feature>
<protein>
    <recommendedName>
        <fullName evidence="7">Cd(2+)-exporting ATPase</fullName>
        <ecNumber evidence="7">7.2.2.21</ecNumber>
    </recommendedName>
</protein>
<name>A0A391P2B3_9FIRM</name>
<dbReference type="PRINTS" id="PR00119">
    <property type="entry name" value="CATATPASE"/>
</dbReference>
<evidence type="ECO:0000256" key="7">
    <source>
        <dbReference type="ARBA" id="ARBA00039103"/>
    </source>
</evidence>
<dbReference type="Pfam" id="PF00702">
    <property type="entry name" value="Hydrolase"/>
    <property type="match status" value="1"/>
</dbReference>
<dbReference type="Gene3D" id="2.70.150.10">
    <property type="entry name" value="Calcium-transporting ATPase, cytoplasmic transduction domain A"/>
    <property type="match status" value="1"/>
</dbReference>
<dbReference type="InterPro" id="IPR027256">
    <property type="entry name" value="P-typ_ATPase_IB"/>
</dbReference>
<dbReference type="GO" id="GO:0008551">
    <property type="term" value="F:P-type cadmium transporter activity"/>
    <property type="evidence" value="ECO:0007669"/>
    <property type="project" value="UniProtKB-EC"/>
</dbReference>
<comment type="subcellular location">
    <subcellularLocation>
        <location evidence="9">Cell membrane</location>
    </subcellularLocation>
    <subcellularLocation>
        <location evidence="1">Membrane</location>
        <topology evidence="1">Multi-pass membrane protein</topology>
    </subcellularLocation>
</comment>
<keyword evidence="12" id="KW-1185">Reference proteome</keyword>
<keyword evidence="9" id="KW-0479">Metal-binding</keyword>
<gene>
    <name evidence="11" type="ORF">KGMB01110_22870</name>
</gene>
<evidence type="ECO:0000256" key="9">
    <source>
        <dbReference type="RuleBase" id="RU362081"/>
    </source>
</evidence>
<dbReference type="SUPFAM" id="SSF56784">
    <property type="entry name" value="HAD-like"/>
    <property type="match status" value="1"/>
</dbReference>
<feature type="domain" description="P-type ATPase A" evidence="10">
    <location>
        <begin position="119"/>
        <end position="218"/>
    </location>
</feature>
<evidence type="ECO:0000256" key="1">
    <source>
        <dbReference type="ARBA" id="ARBA00004141"/>
    </source>
</evidence>
<comment type="similarity">
    <text evidence="2 9">Belongs to the cation transport ATPase (P-type) (TC 3.A.3) family. Type IB subfamily.</text>
</comment>
<dbReference type="EC" id="7.2.2.21" evidence="7"/>
<keyword evidence="5 9" id="KW-1133">Transmembrane helix</keyword>
<dbReference type="InterPro" id="IPR008250">
    <property type="entry name" value="ATPase_P-typ_transduc_dom_A_sf"/>
</dbReference>
<dbReference type="InterPro" id="IPR059000">
    <property type="entry name" value="ATPase_P-type_domA"/>
</dbReference>
<dbReference type="AlphaFoldDB" id="A0A391P2B3"/>
<dbReference type="InterPro" id="IPR051014">
    <property type="entry name" value="Cation_Transport_ATPase_IB"/>
</dbReference>
<organism evidence="11 12">
    <name type="scientific">Mediterraneibacter butyricigenes</name>
    <dbReference type="NCBI Taxonomy" id="2316025"/>
    <lineage>
        <taxon>Bacteria</taxon>
        <taxon>Bacillati</taxon>
        <taxon>Bacillota</taxon>
        <taxon>Clostridia</taxon>
        <taxon>Lachnospirales</taxon>
        <taxon>Lachnospiraceae</taxon>
        <taxon>Mediterraneibacter</taxon>
    </lineage>
</organism>
<dbReference type="PROSITE" id="PS00154">
    <property type="entry name" value="ATPASE_E1_E2"/>
    <property type="match status" value="1"/>
</dbReference>
<dbReference type="PANTHER" id="PTHR48085:SF5">
    <property type="entry name" value="CADMIUM_ZINC-TRANSPORTING ATPASE HMA4-RELATED"/>
    <property type="match status" value="1"/>
</dbReference>
<evidence type="ECO:0000256" key="2">
    <source>
        <dbReference type="ARBA" id="ARBA00006024"/>
    </source>
</evidence>
<dbReference type="InterPro" id="IPR036412">
    <property type="entry name" value="HAD-like_sf"/>
</dbReference>
<dbReference type="SUPFAM" id="SSF81665">
    <property type="entry name" value="Calcium ATPase, transmembrane domain M"/>
    <property type="match status" value="1"/>
</dbReference>
<dbReference type="SUPFAM" id="SSF81653">
    <property type="entry name" value="Calcium ATPase, transduction domain A"/>
    <property type="match status" value="1"/>
</dbReference>
<evidence type="ECO:0000256" key="4">
    <source>
        <dbReference type="ARBA" id="ARBA00022692"/>
    </source>
</evidence>
<dbReference type="Gene3D" id="3.40.1110.10">
    <property type="entry name" value="Calcium-transporting ATPase, cytoplasmic domain N"/>
    <property type="match status" value="1"/>
</dbReference>
<dbReference type="NCBIfam" id="TIGR01494">
    <property type="entry name" value="ATPase_P-type"/>
    <property type="match status" value="1"/>
</dbReference>
<dbReference type="Pfam" id="PF00122">
    <property type="entry name" value="E1-E2_ATPase"/>
    <property type="match status" value="1"/>
</dbReference>
<dbReference type="InterPro" id="IPR023299">
    <property type="entry name" value="ATPase_P-typ_cyto_dom_N"/>
</dbReference>
<dbReference type="NCBIfam" id="TIGR01512">
    <property type="entry name" value="ATPase-IB2_Cd"/>
    <property type="match status" value="1"/>
</dbReference>
<keyword evidence="4 9" id="KW-0812">Transmembrane</keyword>